<feature type="transmembrane region" description="Helical" evidence="1">
    <location>
        <begin position="279"/>
        <end position="297"/>
    </location>
</feature>
<dbReference type="InterPro" id="IPR010645">
    <property type="entry name" value="MFS_4"/>
</dbReference>
<feature type="transmembrane region" description="Helical" evidence="1">
    <location>
        <begin position="116"/>
        <end position="134"/>
    </location>
</feature>
<dbReference type="InterPro" id="IPR036259">
    <property type="entry name" value="MFS_trans_sf"/>
</dbReference>
<dbReference type="PANTHER" id="PTHR23537:SF1">
    <property type="entry name" value="SUGAR TRANSPORTER"/>
    <property type="match status" value="1"/>
</dbReference>
<dbReference type="SUPFAM" id="SSF103473">
    <property type="entry name" value="MFS general substrate transporter"/>
    <property type="match status" value="1"/>
</dbReference>
<keyword evidence="1" id="KW-0812">Transmembrane</keyword>
<feature type="transmembrane region" description="Helical" evidence="1">
    <location>
        <begin position="214"/>
        <end position="241"/>
    </location>
</feature>
<feature type="transmembrane region" description="Helical" evidence="1">
    <location>
        <begin position="146"/>
        <end position="167"/>
    </location>
</feature>
<proteinExistence type="predicted"/>
<protein>
    <submittedName>
        <fullName evidence="2">MFS transporter</fullName>
    </submittedName>
</protein>
<keyword evidence="1" id="KW-1133">Transmembrane helix</keyword>
<organism evidence="2 3">
    <name type="scientific">Xylella fastidiosa</name>
    <dbReference type="NCBI Taxonomy" id="2371"/>
    <lineage>
        <taxon>Bacteria</taxon>
        <taxon>Pseudomonadati</taxon>
        <taxon>Pseudomonadota</taxon>
        <taxon>Gammaproteobacteria</taxon>
        <taxon>Lysobacterales</taxon>
        <taxon>Lysobacteraceae</taxon>
        <taxon>Xylella</taxon>
    </lineage>
</organism>
<feature type="transmembrane region" description="Helical" evidence="1">
    <location>
        <begin position="253"/>
        <end position="272"/>
    </location>
</feature>
<feature type="transmembrane region" description="Helical" evidence="1">
    <location>
        <begin position="366"/>
        <end position="388"/>
    </location>
</feature>
<name>A0ABD7BY98_XYLFS</name>
<feature type="transmembrane region" description="Helical" evidence="1">
    <location>
        <begin position="20"/>
        <end position="37"/>
    </location>
</feature>
<feature type="transmembrane region" description="Helical" evidence="1">
    <location>
        <begin position="173"/>
        <end position="193"/>
    </location>
</feature>
<feature type="transmembrane region" description="Helical" evidence="1">
    <location>
        <begin position="337"/>
        <end position="360"/>
    </location>
</feature>
<dbReference type="Pfam" id="PF06779">
    <property type="entry name" value="MFS_4"/>
    <property type="match status" value="1"/>
</dbReference>
<dbReference type="PANTHER" id="PTHR23537">
    <property type="match status" value="1"/>
</dbReference>
<dbReference type="RefSeq" id="WP_088577645.1">
    <property type="nucleotide sequence ID" value="NZ_CP009885.1"/>
</dbReference>
<feature type="transmembrane region" description="Helical" evidence="1">
    <location>
        <begin position="57"/>
        <end position="75"/>
    </location>
</feature>
<dbReference type="CDD" id="cd06180">
    <property type="entry name" value="MFS_YjiJ"/>
    <property type="match status" value="1"/>
</dbReference>
<dbReference type="AlphaFoldDB" id="A0ABD7BY98"/>
<evidence type="ECO:0000313" key="2">
    <source>
        <dbReference type="EMBL" id="QPB72635.1"/>
    </source>
</evidence>
<dbReference type="Proteomes" id="UP000196980">
    <property type="component" value="Chromosome"/>
</dbReference>
<dbReference type="KEGG" id="xfh:XFHB_01115"/>
<feature type="transmembrane region" description="Helical" evidence="1">
    <location>
        <begin position="87"/>
        <end position="110"/>
    </location>
</feature>
<accession>A0ABD7BY98</accession>
<dbReference type="EMBL" id="CP009885">
    <property type="protein sequence ID" value="QPB72635.1"/>
    <property type="molecule type" value="Genomic_DNA"/>
</dbReference>
<evidence type="ECO:0000256" key="1">
    <source>
        <dbReference type="SAM" id="Phobius"/>
    </source>
</evidence>
<gene>
    <name evidence="2" type="ORF">XFHB_01115</name>
</gene>
<sequence>MKTLEEKKSASNLNHLKTALFGMIILSLGIGIGRFLHTPILPVMLREGQFTFSQLSYIASANYAGYLLGSLFFSFGKLGNTSRTTMMLYGAAIVTNVLIFAMAFTSHFFLVMLIRFAAGVSSAAMMIFGSITIMRHTFNVRVIASLYAGVGIGILLGNEYVVIGLRHGLNASALWYGASLLSFILLLLLFVLTPHVEDKPREASASFPVQQNSFLWWQLAALYGCAGFGYIIIATYLPLIAKTFNVPFIAEHLWSLVGLTIIPSCFSWLWAAQRWGTRRCLTINLLIQGCCVLLTLLSQAPFLLVISCIGFGATFMGTTSLVMPLTRQVRAPHRINLLGLVTLTYGIGQILGPLLTSLLHSRLNTVTPAIICGAVALFVAAGICQYCLDKSSQRLEPISMKDTKTYQALR</sequence>
<feature type="transmembrane region" description="Helical" evidence="1">
    <location>
        <begin position="303"/>
        <end position="325"/>
    </location>
</feature>
<evidence type="ECO:0000313" key="3">
    <source>
        <dbReference type="Proteomes" id="UP000196980"/>
    </source>
</evidence>
<reference evidence="3" key="1">
    <citation type="submission" date="2014-11" db="EMBL/GenBank/DDBJ databases">
        <title>Xylella fastidiosa Hib4 Genome Sequencing.</title>
        <authorList>
            <person name="Pierry P.M."/>
            <person name="da Silva A.M."/>
        </authorList>
    </citation>
    <scope>NUCLEOTIDE SEQUENCE [LARGE SCALE GENOMIC DNA]</scope>
    <source>
        <strain evidence="3">Hib4</strain>
    </source>
</reference>
<keyword evidence="1" id="KW-0472">Membrane</keyword>
<dbReference type="Gene3D" id="1.20.1250.20">
    <property type="entry name" value="MFS general substrate transporter like domains"/>
    <property type="match status" value="2"/>
</dbReference>